<reference evidence="2" key="1">
    <citation type="submission" date="2023-10" db="EMBL/GenBank/DDBJ databases">
        <authorList>
            <person name="Chen Y."/>
            <person name="Shah S."/>
            <person name="Dougan E. K."/>
            <person name="Thang M."/>
            <person name="Chan C."/>
        </authorList>
    </citation>
    <scope>NUCLEOTIDE SEQUENCE [LARGE SCALE GENOMIC DNA]</scope>
</reference>
<accession>A0ABN9Y1M1</accession>
<gene>
    <name evidence="2" type="ORF">PCOR1329_LOCUS80946</name>
</gene>
<feature type="non-terminal residue" evidence="2">
    <location>
        <position position="51"/>
    </location>
</feature>
<dbReference type="InterPro" id="IPR012337">
    <property type="entry name" value="RNaseH-like_sf"/>
</dbReference>
<proteinExistence type="predicted"/>
<evidence type="ECO:0000313" key="2">
    <source>
        <dbReference type="EMBL" id="CAK0905156.1"/>
    </source>
</evidence>
<evidence type="ECO:0000313" key="3">
    <source>
        <dbReference type="Proteomes" id="UP001189429"/>
    </source>
</evidence>
<dbReference type="SUPFAM" id="SSF53098">
    <property type="entry name" value="Ribonuclease H-like"/>
    <property type="match status" value="1"/>
</dbReference>
<dbReference type="InterPro" id="IPR036397">
    <property type="entry name" value="RNaseH_sf"/>
</dbReference>
<evidence type="ECO:0000259" key="1">
    <source>
        <dbReference type="Pfam" id="PF02171"/>
    </source>
</evidence>
<organism evidence="2 3">
    <name type="scientific">Prorocentrum cordatum</name>
    <dbReference type="NCBI Taxonomy" id="2364126"/>
    <lineage>
        <taxon>Eukaryota</taxon>
        <taxon>Sar</taxon>
        <taxon>Alveolata</taxon>
        <taxon>Dinophyceae</taxon>
        <taxon>Prorocentrales</taxon>
        <taxon>Prorocentraceae</taxon>
        <taxon>Prorocentrum</taxon>
    </lineage>
</organism>
<dbReference type="Pfam" id="PF02171">
    <property type="entry name" value="Piwi"/>
    <property type="match status" value="1"/>
</dbReference>
<sequence>MVSQTYVIGTAKPTLYSVLYNTLTFSRLEVMQLTYRLCAVYMTFGGLVSMP</sequence>
<dbReference type="Proteomes" id="UP001189429">
    <property type="component" value="Unassembled WGS sequence"/>
</dbReference>
<keyword evidence="3" id="KW-1185">Reference proteome</keyword>
<comment type="caution">
    <text evidence="2">The sequence shown here is derived from an EMBL/GenBank/DDBJ whole genome shotgun (WGS) entry which is preliminary data.</text>
</comment>
<name>A0ABN9Y1M1_9DINO</name>
<protein>
    <recommendedName>
        <fullName evidence="1">Piwi domain-containing protein</fullName>
    </recommendedName>
</protein>
<dbReference type="Gene3D" id="3.30.420.10">
    <property type="entry name" value="Ribonuclease H-like superfamily/Ribonuclease H"/>
    <property type="match status" value="1"/>
</dbReference>
<feature type="domain" description="Piwi" evidence="1">
    <location>
        <begin position="1"/>
        <end position="51"/>
    </location>
</feature>
<dbReference type="InterPro" id="IPR003165">
    <property type="entry name" value="Piwi"/>
</dbReference>
<dbReference type="EMBL" id="CAUYUJ010021512">
    <property type="protein sequence ID" value="CAK0905156.1"/>
    <property type="molecule type" value="Genomic_DNA"/>
</dbReference>